<keyword evidence="2" id="KW-1185">Reference proteome</keyword>
<name>A0A372MER0_9SPIR</name>
<accession>A0A372MER0</accession>
<evidence type="ECO:0000313" key="1">
    <source>
        <dbReference type="EMBL" id="RFU93690.1"/>
    </source>
</evidence>
<dbReference type="InterPro" id="IPR029058">
    <property type="entry name" value="AB_hydrolase_fold"/>
</dbReference>
<dbReference type="RefSeq" id="WP_117331534.1">
    <property type="nucleotide sequence ID" value="NZ_QUWK01000023.1"/>
</dbReference>
<sequence>MSNIIDYVKVARDGFDSRPFCEVDSLVLSQFSYLQFNGFVPGISSLDGSISIRELMEQDNLEWLFLGVRDHKSNLKLLLALADSPRFQDVRMSRYVDHTDQVQEKQFSAITFLITDGIAYVAFRGTDSTFVGWKEDFNMAFLNPVPSQVEGVRYLNSFIGNPYSTMLVGGHSKGGNIAVYASMHCEQCIQDRIQVIFSHDGPGFSEDIFQSENYAKIKFKILKTVPQSSLIGMLLQQQEDFKVVKSDRFWIMQHDPFSWLVEGFGFQYAINMSGNASYFNRVLNKWVSSFDMKQREVFVESFYLVIKSTNAKTFRDLLFNKKEKAFAAVNAIKDIDDDTRRFMLNTFGSLFVLLVRDIDKYGLWKT</sequence>
<reference evidence="2" key="1">
    <citation type="submission" date="2018-08" db="EMBL/GenBank/DDBJ databases">
        <authorList>
            <person name="Grouzdev D.S."/>
            <person name="Krutkina M.S."/>
        </authorList>
    </citation>
    <scope>NUCLEOTIDE SEQUENCE [LARGE SCALE GENOMIC DNA]</scope>
    <source>
        <strain evidence="2">4-11</strain>
    </source>
</reference>
<dbReference type="SUPFAM" id="SSF53474">
    <property type="entry name" value="alpha/beta-Hydrolases"/>
    <property type="match status" value="1"/>
</dbReference>
<comment type="caution">
    <text evidence="1">The sequence shown here is derived from an EMBL/GenBank/DDBJ whole genome shotgun (WGS) entry which is preliminary data.</text>
</comment>
<dbReference type="AlphaFoldDB" id="A0A372MER0"/>
<dbReference type="Pfam" id="PF11187">
    <property type="entry name" value="Mbeg1-like"/>
    <property type="match status" value="1"/>
</dbReference>
<dbReference type="InterPro" id="IPR024499">
    <property type="entry name" value="Mbeg1-like"/>
</dbReference>
<organism evidence="1 2">
    <name type="scientific">Sphaerochaeta halotolerans</name>
    <dbReference type="NCBI Taxonomy" id="2293840"/>
    <lineage>
        <taxon>Bacteria</taxon>
        <taxon>Pseudomonadati</taxon>
        <taxon>Spirochaetota</taxon>
        <taxon>Spirochaetia</taxon>
        <taxon>Spirochaetales</taxon>
        <taxon>Sphaerochaetaceae</taxon>
        <taxon>Sphaerochaeta</taxon>
    </lineage>
</organism>
<proteinExistence type="predicted"/>
<protein>
    <submittedName>
        <fullName evidence="1">DUF2974 domain-containing protein</fullName>
    </submittedName>
</protein>
<gene>
    <name evidence="1" type="ORF">DYP60_13445</name>
</gene>
<dbReference type="Proteomes" id="UP000264002">
    <property type="component" value="Unassembled WGS sequence"/>
</dbReference>
<evidence type="ECO:0000313" key="2">
    <source>
        <dbReference type="Proteomes" id="UP000264002"/>
    </source>
</evidence>
<reference evidence="1 2" key="2">
    <citation type="submission" date="2018-09" db="EMBL/GenBank/DDBJ databases">
        <title>Genome of Sphaerochaeta halotolerans strain 4-11.</title>
        <authorList>
            <person name="Nazina T.N."/>
            <person name="Sokolova D.S."/>
        </authorList>
    </citation>
    <scope>NUCLEOTIDE SEQUENCE [LARGE SCALE GENOMIC DNA]</scope>
    <source>
        <strain evidence="1 2">4-11</strain>
    </source>
</reference>
<dbReference type="EMBL" id="QUWK01000023">
    <property type="protein sequence ID" value="RFU93690.1"/>
    <property type="molecule type" value="Genomic_DNA"/>
</dbReference>